<dbReference type="AlphaFoldDB" id="A0A7S3AJN9"/>
<gene>
    <name evidence="1" type="ORF">HERI1096_LOCUS7620</name>
</gene>
<organism evidence="1">
    <name type="scientific">Haptolina ericina</name>
    <dbReference type="NCBI Taxonomy" id="156174"/>
    <lineage>
        <taxon>Eukaryota</taxon>
        <taxon>Haptista</taxon>
        <taxon>Haptophyta</taxon>
        <taxon>Prymnesiophyceae</taxon>
        <taxon>Prymnesiales</taxon>
        <taxon>Prymnesiaceae</taxon>
        <taxon>Haptolina</taxon>
    </lineage>
</organism>
<dbReference type="InterPro" id="IPR029063">
    <property type="entry name" value="SAM-dependent_MTases_sf"/>
</dbReference>
<evidence type="ECO:0000313" key="1">
    <source>
        <dbReference type="EMBL" id="CAE0106961.1"/>
    </source>
</evidence>
<dbReference type="Gene3D" id="3.40.50.150">
    <property type="entry name" value="Vaccinia Virus protein VP39"/>
    <property type="match status" value="1"/>
</dbReference>
<protein>
    <submittedName>
        <fullName evidence="1">Uncharacterized protein</fullName>
    </submittedName>
</protein>
<reference evidence="1" key="1">
    <citation type="submission" date="2021-01" db="EMBL/GenBank/DDBJ databases">
        <authorList>
            <person name="Corre E."/>
            <person name="Pelletier E."/>
            <person name="Niang G."/>
            <person name="Scheremetjew M."/>
            <person name="Finn R."/>
            <person name="Kale V."/>
            <person name="Holt S."/>
            <person name="Cochrane G."/>
            <person name="Meng A."/>
            <person name="Brown T."/>
            <person name="Cohen L."/>
        </authorList>
    </citation>
    <scope>NUCLEOTIDE SEQUENCE</scope>
    <source>
        <strain evidence="1">CCMP281</strain>
    </source>
</reference>
<dbReference type="SUPFAM" id="SSF53335">
    <property type="entry name" value="S-adenosyl-L-methionine-dependent methyltransferases"/>
    <property type="match status" value="1"/>
</dbReference>
<name>A0A7S3AJN9_9EUKA</name>
<sequence length="334" mass="36709">MMLATLSTLGVAKSEDHGLVPHRWVGMMALWGEKEPNATCGLWSAWRDCPLNYNLTELNSSSLQLHRSDAKSAVLKAQAQQACSSSIVVSQDTGGYCYRLDESVEVPARQWCAQPGSGRPSCFVDLADCTAAHDDSDPRDVCRGNLTDTAYSIPDGHMFPDEGALDILTTQIFSKAGACSTPACSIADFGAGVGQYGRALKARMPDLKYIGYDAGGNVEEFTDGFVTFADLTVRQDLPKVDWVWTSEVGEHIPHELENEFIGNIHATNCKGIVLSWAKLGQNGRLHVNTHSSEYLDALFVQLGYRINEEIGQMLRTRGHWSYHVYEREETPPGC</sequence>
<dbReference type="EMBL" id="HBHX01013665">
    <property type="protein sequence ID" value="CAE0106961.1"/>
    <property type="molecule type" value="Transcribed_RNA"/>
</dbReference>
<accession>A0A7S3AJN9</accession>
<proteinExistence type="predicted"/>